<gene>
    <name evidence="1" type="ORF">BG006_006997</name>
</gene>
<dbReference type="EMBL" id="JAAAUY010000043">
    <property type="protein sequence ID" value="KAF9336889.1"/>
    <property type="molecule type" value="Genomic_DNA"/>
</dbReference>
<reference evidence="1" key="1">
    <citation type="journal article" date="2020" name="Fungal Divers.">
        <title>Resolving the Mortierellaceae phylogeny through synthesis of multi-gene phylogenetics and phylogenomics.</title>
        <authorList>
            <person name="Vandepol N."/>
            <person name="Liber J."/>
            <person name="Desiro A."/>
            <person name="Na H."/>
            <person name="Kennedy M."/>
            <person name="Barry K."/>
            <person name="Grigoriev I.V."/>
            <person name="Miller A.N."/>
            <person name="O'Donnell K."/>
            <person name="Stajich J.E."/>
            <person name="Bonito G."/>
        </authorList>
    </citation>
    <scope>NUCLEOTIDE SEQUENCE</scope>
    <source>
        <strain evidence="1">NVP1</strain>
    </source>
</reference>
<name>A0A9P5SRN2_9FUNG</name>
<comment type="caution">
    <text evidence="1">The sequence shown here is derived from an EMBL/GenBank/DDBJ whole genome shotgun (WGS) entry which is preliminary data.</text>
</comment>
<accession>A0A9P5SRN2</accession>
<dbReference type="InterPro" id="IPR032675">
    <property type="entry name" value="LRR_dom_sf"/>
</dbReference>
<dbReference type="AlphaFoldDB" id="A0A9P5SRN2"/>
<dbReference type="SUPFAM" id="SSF52047">
    <property type="entry name" value="RNI-like"/>
    <property type="match status" value="1"/>
</dbReference>
<dbReference type="Gene3D" id="3.80.10.10">
    <property type="entry name" value="Ribonuclease Inhibitor"/>
    <property type="match status" value="1"/>
</dbReference>
<sequence>MEDQFPLPLECLRIILNRLATDKSTRALARLLRTNKYVCHATLPYVYSNPFAFFIPTNPKSTFMALLADYPRLRSLIRTLLTSVPDDQCPGLVKAMYYSSESTTLTASSSEQRHWHIDYLAHLQHFQSQTGTSWSLLVDLFRGLPLPPPLKQYLDEHGLVAEYDARAPMTQWETSEDDEEDGHTGSKLRPSTLGHLDLDIHRELTWTICSRVLAQIKSIVIPLSDIGRYLDAAPQMASLQSVQFKMDTVADIDEWWRFDDRLTADALAKLALVKTQRIADLESAVAFVQLHTALFPGTLTHVSCPSHKANLGATMQVCPDNVFRRLVGAIKVPKQPSELTDKNWREFRADIAGTDLSRVRTVHVSGPDKDDWYEQLKATPFLHRCTALEAYYMASLGPDSFKWAVKKDTGVLPPLESVDIHAAREPLGSEVDDIGLAFGKKLQVLKATGYRLLQDAVVDQDSIPTITIGRGWDVPVLKYLSVHMLSERLVMDPTLLSRCRDLRRLDLRDNLRSYNVHELQRYLPAELPYLTELFLSGTPALAFNPDTLRTSTELINLVLGSHSSVSQSFLEAAVESEGDSPNGPVLLCRPEWTWDWFLPRLVTLDLSIEFALSFQFRMVQGTPCLQTLRLTIFSTTTPTVERVLTESDFTTAPRALPDTSAPPGAFDPYGIPHDEVSAIYHCLKGLQLWMEHPHAFSVPADHPDNADTERPPPSDAEQLQERLHHLSLRHADYLGAFSGRQAAAREVFERHCRGIEAITAASPICKRVYETLLAARVRYYRKKSAQAAAVAVLRSEQPERLIVPSLRTLELNGRWVISDDVLEVMLGQVFSSLEAVDMFRCEGFGMHAWVEATVGMPFLETAALNRVLGADISVALRMACLKAGVSRDIPLFETETRKRLRYKFVDGDYTFAEGAVIEL</sequence>
<proteinExistence type="predicted"/>
<dbReference type="Proteomes" id="UP000696485">
    <property type="component" value="Unassembled WGS sequence"/>
</dbReference>
<keyword evidence="2" id="KW-1185">Reference proteome</keyword>
<protein>
    <submittedName>
        <fullName evidence="1">Uncharacterized protein</fullName>
    </submittedName>
</protein>
<evidence type="ECO:0000313" key="2">
    <source>
        <dbReference type="Proteomes" id="UP000696485"/>
    </source>
</evidence>
<organism evidence="1 2">
    <name type="scientific">Podila minutissima</name>
    <dbReference type="NCBI Taxonomy" id="64525"/>
    <lineage>
        <taxon>Eukaryota</taxon>
        <taxon>Fungi</taxon>
        <taxon>Fungi incertae sedis</taxon>
        <taxon>Mucoromycota</taxon>
        <taxon>Mortierellomycotina</taxon>
        <taxon>Mortierellomycetes</taxon>
        <taxon>Mortierellales</taxon>
        <taxon>Mortierellaceae</taxon>
        <taxon>Podila</taxon>
    </lineage>
</organism>
<evidence type="ECO:0000313" key="1">
    <source>
        <dbReference type="EMBL" id="KAF9336889.1"/>
    </source>
</evidence>